<protein>
    <submittedName>
        <fullName evidence="1">Uncharacterized protein</fullName>
    </submittedName>
</protein>
<evidence type="ECO:0000313" key="2">
    <source>
        <dbReference type="Proteomes" id="UP000093482"/>
    </source>
</evidence>
<organism evidence="1 2">
    <name type="scientific">Caryophanon latum</name>
    <dbReference type="NCBI Taxonomy" id="33977"/>
    <lineage>
        <taxon>Bacteria</taxon>
        <taxon>Bacillati</taxon>
        <taxon>Bacillota</taxon>
        <taxon>Bacilli</taxon>
        <taxon>Bacillales</taxon>
        <taxon>Caryophanaceae</taxon>
        <taxon>Caryophanon</taxon>
    </lineage>
</organism>
<sequence>MQACACKEVKQLKVEADFSAEPLWCAKCYTNLDSEDFSLSADLLKVLLEWIGDYGTWIDWETDGVVAGGVALEAAHNERGVKLTELVKQQLPQYDIVFSPSTYAVRHQEG</sequence>
<name>A0A1C0YJA2_9BACL</name>
<reference evidence="1 2" key="1">
    <citation type="submission" date="2016-07" db="EMBL/GenBank/DDBJ databases">
        <title>Caryophanon latum genome sequencing.</title>
        <authorList>
            <person name="Verma A."/>
            <person name="Pal Y."/>
            <person name="Krishnamurthi S."/>
        </authorList>
    </citation>
    <scope>NUCLEOTIDE SEQUENCE [LARGE SCALE GENOMIC DNA]</scope>
    <source>
        <strain evidence="1 2">DSM 14151</strain>
    </source>
</reference>
<dbReference type="AlphaFoldDB" id="A0A1C0YJA2"/>
<gene>
    <name evidence="1" type="ORF">A6K76_02435</name>
</gene>
<evidence type="ECO:0000313" key="1">
    <source>
        <dbReference type="EMBL" id="OCS87248.1"/>
    </source>
</evidence>
<comment type="caution">
    <text evidence="1">The sequence shown here is derived from an EMBL/GenBank/DDBJ whole genome shotgun (WGS) entry which is preliminary data.</text>
</comment>
<dbReference type="RefSeq" id="WP_066465738.1">
    <property type="nucleotide sequence ID" value="NZ_MATO01000056.1"/>
</dbReference>
<proteinExistence type="predicted"/>
<keyword evidence="2" id="KW-1185">Reference proteome</keyword>
<dbReference type="EMBL" id="MATO01000056">
    <property type="protein sequence ID" value="OCS87248.1"/>
    <property type="molecule type" value="Genomic_DNA"/>
</dbReference>
<accession>A0A1C0YJA2</accession>
<dbReference type="OrthoDB" id="2084083at2"/>
<dbReference type="Proteomes" id="UP000093482">
    <property type="component" value="Unassembled WGS sequence"/>
</dbReference>